<evidence type="ECO:0000313" key="3">
    <source>
        <dbReference type="Proteomes" id="UP000075809"/>
    </source>
</evidence>
<protein>
    <submittedName>
        <fullName evidence="2">Uncharacterized protein</fullName>
    </submittedName>
</protein>
<name>A0A151XJB1_9HYME</name>
<evidence type="ECO:0000313" key="2">
    <source>
        <dbReference type="EMBL" id="KYQ60385.1"/>
    </source>
</evidence>
<dbReference type="AlphaFoldDB" id="A0A151XJB1"/>
<organism evidence="2 3">
    <name type="scientific">Mycetomoellerius zeteki</name>
    <dbReference type="NCBI Taxonomy" id="64791"/>
    <lineage>
        <taxon>Eukaryota</taxon>
        <taxon>Metazoa</taxon>
        <taxon>Ecdysozoa</taxon>
        <taxon>Arthropoda</taxon>
        <taxon>Hexapoda</taxon>
        <taxon>Insecta</taxon>
        <taxon>Pterygota</taxon>
        <taxon>Neoptera</taxon>
        <taxon>Endopterygota</taxon>
        <taxon>Hymenoptera</taxon>
        <taxon>Apocrita</taxon>
        <taxon>Aculeata</taxon>
        <taxon>Formicoidea</taxon>
        <taxon>Formicidae</taxon>
        <taxon>Myrmicinae</taxon>
        <taxon>Mycetomoellerius</taxon>
    </lineage>
</organism>
<reference evidence="2 3" key="1">
    <citation type="submission" date="2015-09" db="EMBL/GenBank/DDBJ databases">
        <title>Trachymyrmex zeteki WGS genome.</title>
        <authorList>
            <person name="Nygaard S."/>
            <person name="Hu H."/>
            <person name="Boomsma J."/>
            <person name="Zhang G."/>
        </authorList>
    </citation>
    <scope>NUCLEOTIDE SEQUENCE [LARGE SCALE GENOMIC DNA]</scope>
    <source>
        <strain evidence="2">Tzet28-1</strain>
        <tissue evidence="2">Whole body</tissue>
    </source>
</reference>
<keyword evidence="3" id="KW-1185">Reference proteome</keyword>
<sequence>MQRGVSRDLVAPDASTVPRGHGHLDKNDSKNTADDGHLDDTQAETSGLLIIIISELKFVVRFCSLAVELSALETNKGDPARARTRPSLKAI</sequence>
<feature type="compositionally biased region" description="Basic and acidic residues" evidence="1">
    <location>
        <begin position="22"/>
        <end position="39"/>
    </location>
</feature>
<gene>
    <name evidence="2" type="ORF">ALC60_00793</name>
</gene>
<feature type="region of interest" description="Disordered" evidence="1">
    <location>
        <begin position="1"/>
        <end position="39"/>
    </location>
</feature>
<evidence type="ECO:0000256" key="1">
    <source>
        <dbReference type="SAM" id="MobiDB-lite"/>
    </source>
</evidence>
<dbReference type="EMBL" id="KQ982080">
    <property type="protein sequence ID" value="KYQ60385.1"/>
    <property type="molecule type" value="Genomic_DNA"/>
</dbReference>
<proteinExistence type="predicted"/>
<accession>A0A151XJB1</accession>
<dbReference type="Proteomes" id="UP000075809">
    <property type="component" value="Unassembled WGS sequence"/>
</dbReference>